<evidence type="ECO:0000256" key="3">
    <source>
        <dbReference type="ARBA" id="ARBA00022553"/>
    </source>
</evidence>
<dbReference type="SUPFAM" id="SSF55874">
    <property type="entry name" value="ATPase domain of HSP90 chaperone/DNA topoisomerase II/histidine kinase"/>
    <property type="match status" value="1"/>
</dbReference>
<dbReference type="SMART" id="SM00091">
    <property type="entry name" value="PAS"/>
    <property type="match status" value="2"/>
</dbReference>
<organism evidence="9 10">
    <name type="scientific">Iodidimonas muriae</name>
    <dbReference type="NCBI Taxonomy" id="261467"/>
    <lineage>
        <taxon>Bacteria</taxon>
        <taxon>Pseudomonadati</taxon>
        <taxon>Pseudomonadota</taxon>
        <taxon>Alphaproteobacteria</taxon>
        <taxon>Iodidimonadales</taxon>
        <taxon>Iodidimonadaceae</taxon>
        <taxon>Iodidimonas</taxon>
    </lineage>
</organism>
<dbReference type="PROSITE" id="PS50113">
    <property type="entry name" value="PAC"/>
    <property type="match status" value="2"/>
</dbReference>
<dbReference type="InterPro" id="IPR003594">
    <property type="entry name" value="HATPase_dom"/>
</dbReference>
<evidence type="ECO:0000256" key="4">
    <source>
        <dbReference type="ARBA" id="ARBA00022679"/>
    </source>
</evidence>
<dbReference type="CDD" id="cd00130">
    <property type="entry name" value="PAS"/>
    <property type="match status" value="2"/>
</dbReference>
<dbReference type="SUPFAM" id="SSF47384">
    <property type="entry name" value="Homodimeric domain of signal transducing histidine kinase"/>
    <property type="match status" value="1"/>
</dbReference>
<evidence type="ECO:0000256" key="5">
    <source>
        <dbReference type="ARBA" id="ARBA00022777"/>
    </source>
</evidence>
<dbReference type="InterPro" id="IPR003661">
    <property type="entry name" value="HisK_dim/P_dom"/>
</dbReference>
<dbReference type="Proteomes" id="UP000602381">
    <property type="component" value="Unassembled WGS sequence"/>
</dbReference>
<dbReference type="RefSeq" id="WP_188873737.1">
    <property type="nucleotide sequence ID" value="NZ_BMOV01000004.1"/>
</dbReference>
<dbReference type="InterPro" id="IPR013655">
    <property type="entry name" value="PAS_fold_3"/>
</dbReference>
<dbReference type="SMART" id="SM00387">
    <property type="entry name" value="HATPase_c"/>
    <property type="match status" value="1"/>
</dbReference>
<dbReference type="Pfam" id="PF08447">
    <property type="entry name" value="PAS_3"/>
    <property type="match status" value="1"/>
</dbReference>
<dbReference type="Gene3D" id="3.30.450.20">
    <property type="entry name" value="PAS domain"/>
    <property type="match status" value="2"/>
</dbReference>
<dbReference type="NCBIfam" id="TIGR00229">
    <property type="entry name" value="sensory_box"/>
    <property type="match status" value="2"/>
</dbReference>
<evidence type="ECO:0000259" key="7">
    <source>
        <dbReference type="PROSITE" id="PS50112"/>
    </source>
</evidence>
<dbReference type="InterPro" id="IPR035965">
    <property type="entry name" value="PAS-like_dom_sf"/>
</dbReference>
<keyword evidence="5" id="KW-0418">Kinase</keyword>
<dbReference type="InterPro" id="IPR004358">
    <property type="entry name" value="Sig_transdc_His_kin-like_C"/>
</dbReference>
<dbReference type="PANTHER" id="PTHR43047">
    <property type="entry name" value="TWO-COMPONENT HISTIDINE PROTEIN KINASE"/>
    <property type="match status" value="1"/>
</dbReference>
<dbReference type="Pfam" id="PF13426">
    <property type="entry name" value="PAS_9"/>
    <property type="match status" value="1"/>
</dbReference>
<dbReference type="Gene3D" id="3.30.565.10">
    <property type="entry name" value="Histidine kinase-like ATPase, C-terminal domain"/>
    <property type="match status" value="1"/>
</dbReference>
<dbReference type="CDD" id="cd00082">
    <property type="entry name" value="HisKA"/>
    <property type="match status" value="1"/>
</dbReference>
<evidence type="ECO:0000259" key="6">
    <source>
        <dbReference type="PROSITE" id="PS50109"/>
    </source>
</evidence>
<dbReference type="PANTHER" id="PTHR43047:SF63">
    <property type="entry name" value="HISTIDINE KINASE"/>
    <property type="match status" value="1"/>
</dbReference>
<dbReference type="PROSITE" id="PS50112">
    <property type="entry name" value="PAS"/>
    <property type="match status" value="1"/>
</dbReference>
<dbReference type="EMBL" id="BMOV01000004">
    <property type="protein sequence ID" value="GGO11477.1"/>
    <property type="molecule type" value="Genomic_DNA"/>
</dbReference>
<name>A0ABQ2LCZ2_9PROT</name>
<comment type="caution">
    <text evidence="9">The sequence shown here is derived from an EMBL/GenBank/DDBJ whole genome shotgun (WGS) entry which is preliminary data.</text>
</comment>
<keyword evidence="4" id="KW-0808">Transferase</keyword>
<comment type="catalytic activity">
    <reaction evidence="1">
        <text>ATP + protein L-histidine = ADP + protein N-phospho-L-histidine.</text>
        <dbReference type="EC" id="2.7.13.3"/>
    </reaction>
</comment>
<dbReference type="Pfam" id="PF02518">
    <property type="entry name" value="HATPase_c"/>
    <property type="match status" value="1"/>
</dbReference>
<dbReference type="EC" id="2.7.13.3" evidence="2"/>
<feature type="domain" description="Histidine kinase" evidence="6">
    <location>
        <begin position="280"/>
        <end position="501"/>
    </location>
</feature>
<keyword evidence="3" id="KW-0597">Phosphoprotein</keyword>
<dbReference type="InterPro" id="IPR036097">
    <property type="entry name" value="HisK_dim/P_sf"/>
</dbReference>
<dbReference type="Gene3D" id="1.10.287.130">
    <property type="match status" value="1"/>
</dbReference>
<accession>A0ABQ2LCZ2</accession>
<evidence type="ECO:0000256" key="1">
    <source>
        <dbReference type="ARBA" id="ARBA00000085"/>
    </source>
</evidence>
<dbReference type="SUPFAM" id="SSF55785">
    <property type="entry name" value="PYP-like sensor domain (PAS domain)"/>
    <property type="match status" value="2"/>
</dbReference>
<dbReference type="SMART" id="SM00086">
    <property type="entry name" value="PAC"/>
    <property type="match status" value="2"/>
</dbReference>
<gene>
    <name evidence="9" type="ORF">GCM10007972_15320</name>
</gene>
<evidence type="ECO:0000256" key="2">
    <source>
        <dbReference type="ARBA" id="ARBA00012438"/>
    </source>
</evidence>
<feature type="domain" description="PAC" evidence="8">
    <location>
        <begin position="87"/>
        <end position="137"/>
    </location>
</feature>
<dbReference type="SMART" id="SM00388">
    <property type="entry name" value="HisKA"/>
    <property type="match status" value="1"/>
</dbReference>
<evidence type="ECO:0000313" key="10">
    <source>
        <dbReference type="Proteomes" id="UP000602381"/>
    </source>
</evidence>
<evidence type="ECO:0000313" key="9">
    <source>
        <dbReference type="EMBL" id="GGO11477.1"/>
    </source>
</evidence>
<feature type="domain" description="PAS" evidence="7">
    <location>
        <begin position="28"/>
        <end position="83"/>
    </location>
</feature>
<dbReference type="InterPro" id="IPR000700">
    <property type="entry name" value="PAS-assoc_C"/>
</dbReference>
<dbReference type="PRINTS" id="PR00344">
    <property type="entry name" value="BCTRLSENSOR"/>
</dbReference>
<sequence>MDTAATLNAESLPPGVVAQILDMATQSFVVHRGGLPLFVNNVTADMLGVQDKSQSFKKTVLEWIHPDDRANVSRNIAARMEGRDAPQDQQFRLAREDGAEYWVDCRATVVDWPGGPAILATLIDITQLKQTERAHVRSDALFKRVFQATPDMMSLSYLRTGVFLDVNDNLANAIGMSRREILGQSIFDLAIWGDPTVAIKIGNTIRADGSIRQMEASVRRVDGTIFPVKFSAELLNVDGEEVILIIGRDITDEKKNEEELRNSRDMAELANRTKSEFLANMSHELRTPLNAILGFSEIIKGEVLGPLGDARYRDYANDVHRSGTHLLDIINDILDLSKVEAGRLEIYPSEVDVSELVAQCIRLIRERAHQAGLRLVSKIEPDEFSLFVDRRLFKQILLNLLSNAVKFTEQGGHITVNALAQPDGGCKLIVKDTGVGMSKEEIERAMTPFGQVDGVMTRRHQGTGLGLPLIAAFVDVHKGTLHIDSEKNAGTTVTIVLPDQMGKD</sequence>
<dbReference type="InterPro" id="IPR005467">
    <property type="entry name" value="His_kinase_dom"/>
</dbReference>
<reference evidence="10" key="1">
    <citation type="journal article" date="2019" name="Int. J. Syst. Evol. Microbiol.">
        <title>The Global Catalogue of Microorganisms (GCM) 10K type strain sequencing project: providing services to taxonomists for standard genome sequencing and annotation.</title>
        <authorList>
            <consortium name="The Broad Institute Genomics Platform"/>
            <consortium name="The Broad Institute Genome Sequencing Center for Infectious Disease"/>
            <person name="Wu L."/>
            <person name="Ma J."/>
        </authorList>
    </citation>
    <scope>NUCLEOTIDE SEQUENCE [LARGE SCALE GENOMIC DNA]</scope>
    <source>
        <strain evidence="10">JCM 17843</strain>
    </source>
</reference>
<keyword evidence="10" id="KW-1185">Reference proteome</keyword>
<feature type="domain" description="PAC" evidence="8">
    <location>
        <begin position="212"/>
        <end position="262"/>
    </location>
</feature>
<dbReference type="InterPro" id="IPR036890">
    <property type="entry name" value="HATPase_C_sf"/>
</dbReference>
<dbReference type="Pfam" id="PF00512">
    <property type="entry name" value="HisKA"/>
    <property type="match status" value="1"/>
</dbReference>
<protein>
    <recommendedName>
        <fullName evidence="2">histidine kinase</fullName>
        <ecNumber evidence="2">2.7.13.3</ecNumber>
    </recommendedName>
</protein>
<dbReference type="PROSITE" id="PS50109">
    <property type="entry name" value="HIS_KIN"/>
    <property type="match status" value="1"/>
</dbReference>
<proteinExistence type="predicted"/>
<dbReference type="InterPro" id="IPR001610">
    <property type="entry name" value="PAC"/>
</dbReference>
<evidence type="ECO:0000259" key="8">
    <source>
        <dbReference type="PROSITE" id="PS50113"/>
    </source>
</evidence>
<dbReference type="InterPro" id="IPR000014">
    <property type="entry name" value="PAS"/>
</dbReference>